<dbReference type="InterPro" id="IPR007527">
    <property type="entry name" value="Znf_SWIM"/>
</dbReference>
<dbReference type="GO" id="GO:0008270">
    <property type="term" value="F:zinc ion binding"/>
    <property type="evidence" value="ECO:0007669"/>
    <property type="project" value="UniProtKB-KW"/>
</dbReference>
<dbReference type="EMBL" id="PQIB02000001">
    <property type="protein sequence ID" value="RLN42573.1"/>
    <property type="molecule type" value="Genomic_DNA"/>
</dbReference>
<reference evidence="7" key="1">
    <citation type="journal article" date="2019" name="Nat. Commun.">
        <title>The genome of broomcorn millet.</title>
        <authorList>
            <person name="Zou C."/>
            <person name="Miki D."/>
            <person name="Li D."/>
            <person name="Tang Q."/>
            <person name="Xiao L."/>
            <person name="Rajput S."/>
            <person name="Deng P."/>
            <person name="Jia W."/>
            <person name="Huang R."/>
            <person name="Zhang M."/>
            <person name="Sun Y."/>
            <person name="Hu J."/>
            <person name="Fu X."/>
            <person name="Schnable P.S."/>
            <person name="Li F."/>
            <person name="Zhang H."/>
            <person name="Feng B."/>
            <person name="Zhu X."/>
            <person name="Liu R."/>
            <person name="Schnable J.C."/>
            <person name="Zhu J.-K."/>
            <person name="Zhang H."/>
        </authorList>
    </citation>
    <scope>NUCLEOTIDE SEQUENCE [LARGE SCALE GENOMIC DNA]</scope>
</reference>
<evidence type="ECO:0000313" key="6">
    <source>
        <dbReference type="EMBL" id="RLN42573.1"/>
    </source>
</evidence>
<proteinExistence type="predicted"/>
<dbReference type="OrthoDB" id="692704at2759"/>
<dbReference type="PANTHER" id="PTHR31973">
    <property type="entry name" value="POLYPROTEIN, PUTATIVE-RELATED"/>
    <property type="match status" value="1"/>
</dbReference>
<sequence length="306" mass="35501">MEQLKKATGDPPLLAVCSHACKGLENAVKTVFPNAGQRECFYHPVKNFKKRYKGFGQIYLAARVYREDIFYEHIATMVTASAEAVQWLQTNHKFLWYRCGFNPEIKCDYITSNIAESFNNWIRDHKDLPVADLADKILEKIMVLWNKRRKIAYRLPEGRILPAIMVQLKANTRGLGHLRIVPCSDWSAEVWDHSSGVERHIVKLHQRTCSCLEWQHTGKPCQHVLAYVTRQRGIDLKQFVHDYYSVNRFRAAYGREIELMLDKTQWPQVDLPFLVGAPLAKLPVGRPRKLRMKGWMEGGHKKKGSR</sequence>
<dbReference type="STRING" id="4540.A0A3L6TQK0"/>
<evidence type="ECO:0000256" key="2">
    <source>
        <dbReference type="ARBA" id="ARBA00022771"/>
    </source>
</evidence>
<dbReference type="PROSITE" id="PS50966">
    <property type="entry name" value="ZF_SWIM"/>
    <property type="match status" value="1"/>
</dbReference>
<organism evidence="6 7">
    <name type="scientific">Panicum miliaceum</name>
    <name type="common">Proso millet</name>
    <name type="synonym">Broomcorn millet</name>
    <dbReference type="NCBI Taxonomy" id="4540"/>
    <lineage>
        <taxon>Eukaryota</taxon>
        <taxon>Viridiplantae</taxon>
        <taxon>Streptophyta</taxon>
        <taxon>Embryophyta</taxon>
        <taxon>Tracheophyta</taxon>
        <taxon>Spermatophyta</taxon>
        <taxon>Magnoliopsida</taxon>
        <taxon>Liliopsida</taxon>
        <taxon>Poales</taxon>
        <taxon>Poaceae</taxon>
        <taxon>PACMAD clade</taxon>
        <taxon>Panicoideae</taxon>
        <taxon>Panicodae</taxon>
        <taxon>Paniceae</taxon>
        <taxon>Panicinae</taxon>
        <taxon>Panicum</taxon>
        <taxon>Panicum sect. Panicum</taxon>
    </lineage>
</organism>
<keyword evidence="3" id="KW-0862">Zinc</keyword>
<accession>A0A3L6TQK0</accession>
<name>A0A3L6TQK0_PANMI</name>
<evidence type="ECO:0000313" key="7">
    <source>
        <dbReference type="Proteomes" id="UP000275267"/>
    </source>
</evidence>
<dbReference type="Pfam" id="PF04434">
    <property type="entry name" value="SWIM"/>
    <property type="match status" value="1"/>
</dbReference>
<keyword evidence="7" id="KW-1185">Reference proteome</keyword>
<dbReference type="SMART" id="SM00575">
    <property type="entry name" value="ZnF_PMZ"/>
    <property type="match status" value="1"/>
</dbReference>
<evidence type="ECO:0000259" key="5">
    <source>
        <dbReference type="PROSITE" id="PS50966"/>
    </source>
</evidence>
<dbReference type="InterPro" id="IPR006564">
    <property type="entry name" value="Znf_PMZ"/>
</dbReference>
<keyword evidence="2 4" id="KW-0863">Zinc-finger</keyword>
<keyword evidence="1" id="KW-0479">Metal-binding</keyword>
<gene>
    <name evidence="6" type="ORF">C2845_PM01G30610</name>
</gene>
<protein>
    <recommendedName>
        <fullName evidence="5">SWIM-type domain-containing protein</fullName>
    </recommendedName>
</protein>
<dbReference type="PANTHER" id="PTHR31973:SF195">
    <property type="entry name" value="MUDR FAMILY TRANSPOSASE"/>
    <property type="match status" value="1"/>
</dbReference>
<dbReference type="Proteomes" id="UP000275267">
    <property type="component" value="Unassembled WGS sequence"/>
</dbReference>
<comment type="caution">
    <text evidence="6">The sequence shown here is derived from an EMBL/GenBank/DDBJ whole genome shotgun (WGS) entry which is preliminary data.</text>
</comment>
<dbReference type="AlphaFoldDB" id="A0A3L6TQK0"/>
<evidence type="ECO:0000256" key="1">
    <source>
        <dbReference type="ARBA" id="ARBA00022723"/>
    </source>
</evidence>
<evidence type="ECO:0000256" key="3">
    <source>
        <dbReference type="ARBA" id="ARBA00022833"/>
    </source>
</evidence>
<evidence type="ECO:0000256" key="4">
    <source>
        <dbReference type="PROSITE-ProRule" id="PRU00325"/>
    </source>
</evidence>
<feature type="domain" description="SWIM-type" evidence="5">
    <location>
        <begin position="200"/>
        <end position="232"/>
    </location>
</feature>